<dbReference type="OrthoDB" id="5378214at2"/>
<evidence type="ECO:0000259" key="2">
    <source>
        <dbReference type="Pfam" id="PF14226"/>
    </source>
</evidence>
<dbReference type="Gene3D" id="2.60.120.330">
    <property type="entry name" value="B-lactam Antibiotic, Isopenicillin N Synthase, Chain"/>
    <property type="match status" value="1"/>
</dbReference>
<dbReference type="EMBL" id="CP000113">
    <property type="protein sequence ID" value="ABF89330.1"/>
    <property type="molecule type" value="Genomic_DNA"/>
</dbReference>
<evidence type="ECO:0000256" key="1">
    <source>
        <dbReference type="SAM" id="MobiDB-lite"/>
    </source>
</evidence>
<gene>
    <name evidence="3" type="ordered locus">MXAN_7307</name>
</gene>
<evidence type="ECO:0000313" key="3">
    <source>
        <dbReference type="EMBL" id="ABF89330.1"/>
    </source>
</evidence>
<dbReference type="AlphaFoldDB" id="Q1CW03"/>
<keyword evidence="4" id="KW-1185">Reference proteome</keyword>
<dbReference type="EnsemblBacteria" id="ABF89330">
    <property type="protein sequence ID" value="ABF89330"/>
    <property type="gene ID" value="MXAN_7307"/>
</dbReference>
<accession>Q1CW03</accession>
<proteinExistence type="predicted"/>
<dbReference type="Proteomes" id="UP000002402">
    <property type="component" value="Chromosome"/>
</dbReference>
<dbReference type="KEGG" id="mxa:MXAN_7307"/>
<name>Q1CW03_MYXXD</name>
<sequence length="459" mass="50315">MGFPSRGSPCERKYDPPCESWLPPRATALRDEGAGPGTRAGRGAGVSAHHRETQVARMRPNRAVWRPSPLSRVACAHPARRGCRCGTVGRRHEAPGMSSDVAETKDGVVLLDYAQLVAGADLSAAIERAYGHDGIGLLVVRGIPGLAELRDNLLPLGFRFAALPTEVKDRYVHARSSYSFGWSHGKELLRPGQFDEFKGSYYNNPQYDVPHTDAELIEKHPENYHPNVWPDADFPELRPAFMALGQRMVDVGVLVAGQCDKYVQAKLGSRLAPDAALAKTIRDSRTCKARLLYYFAINEDATPRTRDSWCGWHSDHGSLTALCPAMYFEAEPGAAEPARKDIPVPDPEAGLYVRTRSGEERKVVIPKDSLAFQIGESSQIVTGGLLRSTPHAVQALAHPASRNISRATFAVFMQPDNDMHLRPPEGVDPAEQKVGAFQPGMTFGDFAKATFAKFYNPYA</sequence>
<dbReference type="PANTHER" id="PTHR48420">
    <property type="entry name" value="NON-HAEM DIOXYGENASE N-TERMINAL DOMAIN-CONTAINING PROTEIN"/>
    <property type="match status" value="1"/>
</dbReference>
<dbReference type="STRING" id="246197.MXAN_7307"/>
<dbReference type="InterPro" id="IPR026992">
    <property type="entry name" value="DIOX_N"/>
</dbReference>
<dbReference type="PANTHER" id="PTHR48420:SF1">
    <property type="entry name" value="NON-HAEM DIOXYGENASE N-TERMINAL DOMAIN-CONTAINING PROTEIN"/>
    <property type="match status" value="1"/>
</dbReference>
<reference evidence="3 4" key="1">
    <citation type="journal article" date="2006" name="Proc. Natl. Acad. Sci. U.S.A.">
        <title>Evolution of sensory complexity recorded in a myxobacterial genome.</title>
        <authorList>
            <person name="Goldman B.S."/>
            <person name="Nierman W.C."/>
            <person name="Kaiser D."/>
            <person name="Slater S.C."/>
            <person name="Durkin A.S."/>
            <person name="Eisen J.A."/>
            <person name="Ronning C.M."/>
            <person name="Barbazuk W.B."/>
            <person name="Blanchard M."/>
            <person name="Field C."/>
            <person name="Halling C."/>
            <person name="Hinkle G."/>
            <person name="Iartchuk O."/>
            <person name="Kim H.S."/>
            <person name="Mackenzie C."/>
            <person name="Madupu R."/>
            <person name="Miller N."/>
            <person name="Shvartsbeyn A."/>
            <person name="Sullivan S.A."/>
            <person name="Vaudin M."/>
            <person name="Wiegand R."/>
            <person name="Kaplan H.B."/>
        </authorList>
    </citation>
    <scope>NUCLEOTIDE SEQUENCE [LARGE SCALE GENOMIC DNA]</scope>
    <source>
        <strain evidence="4">DK1622</strain>
    </source>
</reference>
<feature type="region of interest" description="Disordered" evidence="1">
    <location>
        <begin position="1"/>
        <end position="54"/>
    </location>
</feature>
<dbReference type="HOGENOM" id="CLU_045411_0_0_7"/>
<evidence type="ECO:0000313" key="4">
    <source>
        <dbReference type="Proteomes" id="UP000002402"/>
    </source>
</evidence>
<dbReference type="eggNOG" id="COG3491">
    <property type="taxonomic scope" value="Bacteria"/>
</dbReference>
<organism evidence="3 4">
    <name type="scientific">Myxococcus xanthus (strain DK1622)</name>
    <dbReference type="NCBI Taxonomy" id="246197"/>
    <lineage>
        <taxon>Bacteria</taxon>
        <taxon>Pseudomonadati</taxon>
        <taxon>Myxococcota</taxon>
        <taxon>Myxococcia</taxon>
        <taxon>Myxococcales</taxon>
        <taxon>Cystobacterineae</taxon>
        <taxon>Myxococcaceae</taxon>
        <taxon>Myxococcus</taxon>
    </lineage>
</organism>
<protein>
    <recommendedName>
        <fullName evidence="2">Non-haem dioxygenase N-terminal domain-containing protein</fullName>
    </recommendedName>
</protein>
<feature type="compositionally biased region" description="Gly residues" evidence="1">
    <location>
        <begin position="34"/>
        <end position="44"/>
    </location>
</feature>
<dbReference type="InterPro" id="IPR027443">
    <property type="entry name" value="IPNS-like_sf"/>
</dbReference>
<dbReference type="SUPFAM" id="SSF51197">
    <property type="entry name" value="Clavaminate synthase-like"/>
    <property type="match status" value="1"/>
</dbReference>
<feature type="domain" description="Non-haem dioxygenase N-terminal" evidence="2">
    <location>
        <begin position="118"/>
        <end position="231"/>
    </location>
</feature>
<dbReference type="Pfam" id="PF14226">
    <property type="entry name" value="DIOX_N"/>
    <property type="match status" value="1"/>
</dbReference>